<comment type="caution">
    <text evidence="2">The sequence shown here is derived from an EMBL/GenBank/DDBJ whole genome shotgun (WGS) entry which is preliminary data.</text>
</comment>
<dbReference type="SUPFAM" id="SSF53067">
    <property type="entry name" value="Actin-like ATPase domain"/>
    <property type="match status" value="1"/>
</dbReference>
<evidence type="ECO:0000313" key="3">
    <source>
        <dbReference type="Proteomes" id="UP000608154"/>
    </source>
</evidence>
<keyword evidence="2" id="KW-0418">Kinase</keyword>
<gene>
    <name evidence="2" type="ORF">GCM10011494_01980</name>
</gene>
<dbReference type="PANTHER" id="PTHR18964">
    <property type="entry name" value="ROK (REPRESSOR, ORF, KINASE) FAMILY"/>
    <property type="match status" value="1"/>
</dbReference>
<accession>A0A916TNW8</accession>
<sequence length="391" mass="41819">MRMSDHAFNRLSVLKKLRAAEPVSRTALARLTGLNGATITSIVRDLVARGLIVEEQLASPGRGRPRINLRINPEGAFVVGATMTDDGDLLAEIADLRGHIVSSHRDELNSNGTLTDLAQKFAEAIANAIAASPIPADRVAQIGIGLPAIVDSRNGTVEHLQTFTGAPFPFALTVERELGIPTRVDNSINLLARAEHWFGEGTGVADFMVVLLDLGLGAARYHEGQLLLGSHGIAAELGHTKIVPEGGRPCGCGAHGCLQAYSSISAIVYQAAEIAGEARPGIPAIRNRFAALIDRARSGDREVVDLIARGGRYLGRALANHINMRAPERVIVLTKSPDLVDFVSGPFFEALHRDTLPLLRDLGRVTFKETDDSAFARGAAAMVLEQLYGSW</sequence>
<reference evidence="2" key="1">
    <citation type="journal article" date="2014" name="Int. J. Syst. Evol. Microbiol.">
        <title>Complete genome sequence of Corynebacterium casei LMG S-19264T (=DSM 44701T), isolated from a smear-ripened cheese.</title>
        <authorList>
            <consortium name="US DOE Joint Genome Institute (JGI-PGF)"/>
            <person name="Walter F."/>
            <person name="Albersmeier A."/>
            <person name="Kalinowski J."/>
            <person name="Ruckert C."/>
        </authorList>
    </citation>
    <scope>NUCLEOTIDE SEQUENCE</scope>
    <source>
        <strain evidence="2">CGMCC 1.15095</strain>
    </source>
</reference>
<dbReference type="Gene3D" id="3.30.420.40">
    <property type="match status" value="2"/>
</dbReference>
<organism evidence="2 3">
    <name type="scientific">Novosphingobium endophyticum</name>
    <dbReference type="NCBI Taxonomy" id="1955250"/>
    <lineage>
        <taxon>Bacteria</taxon>
        <taxon>Pseudomonadati</taxon>
        <taxon>Pseudomonadota</taxon>
        <taxon>Alphaproteobacteria</taxon>
        <taxon>Sphingomonadales</taxon>
        <taxon>Sphingomonadaceae</taxon>
        <taxon>Novosphingobium</taxon>
    </lineage>
</organism>
<dbReference type="Proteomes" id="UP000608154">
    <property type="component" value="Unassembled WGS sequence"/>
</dbReference>
<comment type="similarity">
    <text evidence="1">Belongs to the ROK (NagC/XylR) family.</text>
</comment>
<dbReference type="GO" id="GO:0016301">
    <property type="term" value="F:kinase activity"/>
    <property type="evidence" value="ECO:0007669"/>
    <property type="project" value="UniProtKB-KW"/>
</dbReference>
<evidence type="ECO:0000313" key="2">
    <source>
        <dbReference type="EMBL" id="GGB87242.1"/>
    </source>
</evidence>
<keyword evidence="2" id="KW-0808">Transferase</keyword>
<dbReference type="AlphaFoldDB" id="A0A916TNW8"/>
<keyword evidence="3" id="KW-1185">Reference proteome</keyword>
<dbReference type="InterPro" id="IPR043129">
    <property type="entry name" value="ATPase_NBD"/>
</dbReference>
<dbReference type="EMBL" id="BMHK01000001">
    <property type="protein sequence ID" value="GGB87242.1"/>
    <property type="molecule type" value="Genomic_DNA"/>
</dbReference>
<dbReference type="InterPro" id="IPR036390">
    <property type="entry name" value="WH_DNA-bd_sf"/>
</dbReference>
<dbReference type="InterPro" id="IPR036388">
    <property type="entry name" value="WH-like_DNA-bd_sf"/>
</dbReference>
<dbReference type="PANTHER" id="PTHR18964:SF149">
    <property type="entry name" value="BIFUNCTIONAL UDP-N-ACETYLGLUCOSAMINE 2-EPIMERASE_N-ACETYLMANNOSAMINE KINASE"/>
    <property type="match status" value="1"/>
</dbReference>
<dbReference type="InterPro" id="IPR000600">
    <property type="entry name" value="ROK"/>
</dbReference>
<name>A0A916TNW8_9SPHN</name>
<proteinExistence type="inferred from homology"/>
<protein>
    <submittedName>
        <fullName evidence="2">Sugar kinase</fullName>
    </submittedName>
</protein>
<dbReference type="SUPFAM" id="SSF46785">
    <property type="entry name" value="Winged helix' DNA-binding domain"/>
    <property type="match status" value="1"/>
</dbReference>
<dbReference type="Pfam" id="PF00480">
    <property type="entry name" value="ROK"/>
    <property type="match status" value="1"/>
</dbReference>
<dbReference type="Gene3D" id="1.10.10.10">
    <property type="entry name" value="Winged helix-like DNA-binding domain superfamily/Winged helix DNA-binding domain"/>
    <property type="match status" value="1"/>
</dbReference>
<reference evidence="2" key="2">
    <citation type="submission" date="2020-09" db="EMBL/GenBank/DDBJ databases">
        <authorList>
            <person name="Sun Q."/>
            <person name="Zhou Y."/>
        </authorList>
    </citation>
    <scope>NUCLEOTIDE SEQUENCE</scope>
    <source>
        <strain evidence="2">CGMCC 1.15095</strain>
    </source>
</reference>
<evidence type="ECO:0000256" key="1">
    <source>
        <dbReference type="ARBA" id="ARBA00006479"/>
    </source>
</evidence>